<dbReference type="Gene3D" id="3.40.30.10">
    <property type="entry name" value="Glutaredoxin"/>
    <property type="match status" value="1"/>
</dbReference>
<dbReference type="CDD" id="cd02980">
    <property type="entry name" value="TRX_Fd_family"/>
    <property type="match status" value="1"/>
</dbReference>
<keyword evidence="2" id="KW-1185">Reference proteome</keyword>
<sequence>MPHREHYLFVCINRRDDANPRGSCAQKGSELIAKKLKDALKTKGTARTVRACTSSCLDMCESGVTIVQEPEHVVYGHVTLDDVDEIADASARGQVVERLVVARGSSRP</sequence>
<accession>A0ABZ2K0W8</accession>
<reference evidence="1 2" key="1">
    <citation type="submission" date="2021-12" db="EMBL/GenBank/DDBJ databases">
        <title>Discovery of the Pendulisporaceae a myxobacterial family with distinct sporulation behavior and unique specialized metabolism.</title>
        <authorList>
            <person name="Garcia R."/>
            <person name="Popoff A."/>
            <person name="Bader C.D."/>
            <person name="Loehr J."/>
            <person name="Walesch S."/>
            <person name="Walt C."/>
            <person name="Boldt J."/>
            <person name="Bunk B."/>
            <person name="Haeckl F.J.F.P.J."/>
            <person name="Gunesch A.P."/>
            <person name="Birkelbach J."/>
            <person name="Nuebel U."/>
            <person name="Pietschmann T."/>
            <person name="Bach T."/>
            <person name="Mueller R."/>
        </authorList>
    </citation>
    <scope>NUCLEOTIDE SEQUENCE [LARGE SCALE GENOMIC DNA]</scope>
    <source>
        <strain evidence="1 2">MSr12523</strain>
    </source>
</reference>
<name>A0ABZ2K0W8_9BACT</name>
<organism evidence="1 2">
    <name type="scientific">Pendulispora brunnea</name>
    <dbReference type="NCBI Taxonomy" id="2905690"/>
    <lineage>
        <taxon>Bacteria</taxon>
        <taxon>Pseudomonadati</taxon>
        <taxon>Myxococcota</taxon>
        <taxon>Myxococcia</taxon>
        <taxon>Myxococcales</taxon>
        <taxon>Sorangiineae</taxon>
        <taxon>Pendulisporaceae</taxon>
        <taxon>Pendulispora</taxon>
    </lineage>
</organism>
<dbReference type="SUPFAM" id="SSF52833">
    <property type="entry name" value="Thioredoxin-like"/>
    <property type="match status" value="1"/>
</dbReference>
<dbReference type="Proteomes" id="UP001379533">
    <property type="component" value="Chromosome"/>
</dbReference>
<gene>
    <name evidence="1" type="ORF">LZC95_38735</name>
</gene>
<dbReference type="RefSeq" id="WP_394842986.1">
    <property type="nucleotide sequence ID" value="NZ_CP089982.1"/>
</dbReference>
<dbReference type="InterPro" id="IPR036249">
    <property type="entry name" value="Thioredoxin-like_sf"/>
</dbReference>
<dbReference type="EMBL" id="CP089982">
    <property type="protein sequence ID" value="WXA92381.1"/>
    <property type="molecule type" value="Genomic_DNA"/>
</dbReference>
<evidence type="ECO:0000313" key="2">
    <source>
        <dbReference type="Proteomes" id="UP001379533"/>
    </source>
</evidence>
<evidence type="ECO:0000313" key="1">
    <source>
        <dbReference type="EMBL" id="WXA92381.1"/>
    </source>
</evidence>
<protein>
    <submittedName>
        <fullName evidence="1">(2Fe-2S) ferredoxin domain-containing protein</fullName>
    </submittedName>
</protein>
<proteinExistence type="predicted"/>